<feature type="repeat" description="WD" evidence="3">
    <location>
        <begin position="1616"/>
        <end position="1657"/>
    </location>
</feature>
<dbReference type="InterPro" id="IPR015943">
    <property type="entry name" value="WD40/YVTN_repeat-like_dom_sf"/>
</dbReference>
<dbReference type="PROSITE" id="PS50294">
    <property type="entry name" value="WD_REPEATS_REGION"/>
    <property type="match status" value="11"/>
</dbReference>
<dbReference type="Pfam" id="PF24883">
    <property type="entry name" value="NPHP3_N"/>
    <property type="match status" value="1"/>
</dbReference>
<feature type="repeat" description="WD" evidence="3">
    <location>
        <begin position="1202"/>
        <end position="1243"/>
    </location>
</feature>
<keyword evidence="6" id="KW-1185">Reference proteome</keyword>
<dbReference type="SUPFAM" id="SSF50978">
    <property type="entry name" value="WD40 repeat-like"/>
    <property type="match status" value="3"/>
</dbReference>
<evidence type="ECO:0000313" key="5">
    <source>
        <dbReference type="EMBL" id="KAJ5592432.1"/>
    </source>
</evidence>
<proteinExistence type="predicted"/>
<dbReference type="GO" id="GO:0009116">
    <property type="term" value="P:nucleoside metabolic process"/>
    <property type="evidence" value="ECO:0007669"/>
    <property type="project" value="InterPro"/>
</dbReference>
<feature type="repeat" description="WD" evidence="3">
    <location>
        <begin position="909"/>
        <end position="950"/>
    </location>
</feature>
<dbReference type="PROSITE" id="PS50082">
    <property type="entry name" value="WD_REPEATS_2"/>
    <property type="match status" value="13"/>
</dbReference>
<feature type="domain" description="NACHT" evidence="4">
    <location>
        <begin position="376"/>
        <end position="525"/>
    </location>
</feature>
<dbReference type="SUPFAM" id="SSF53167">
    <property type="entry name" value="Purine and uridine phosphorylases"/>
    <property type="match status" value="1"/>
</dbReference>
<feature type="repeat" description="WD" evidence="3">
    <location>
        <begin position="1077"/>
        <end position="1117"/>
    </location>
</feature>
<dbReference type="PANTHER" id="PTHR19848:SF8">
    <property type="entry name" value="F-BOX AND WD REPEAT DOMAIN CONTAINING 7"/>
    <property type="match status" value="1"/>
</dbReference>
<keyword evidence="2" id="KW-0677">Repeat</keyword>
<evidence type="ECO:0000259" key="4">
    <source>
        <dbReference type="PROSITE" id="PS50837"/>
    </source>
</evidence>
<dbReference type="InterPro" id="IPR007111">
    <property type="entry name" value="NACHT_NTPase"/>
</dbReference>
<feature type="repeat" description="WD" evidence="3">
    <location>
        <begin position="1035"/>
        <end position="1076"/>
    </location>
</feature>
<feature type="repeat" description="WD" evidence="3">
    <location>
        <begin position="1340"/>
        <end position="1381"/>
    </location>
</feature>
<feature type="repeat" description="WD" evidence="3">
    <location>
        <begin position="951"/>
        <end position="983"/>
    </location>
</feature>
<dbReference type="CDD" id="cd00200">
    <property type="entry name" value="WD40"/>
    <property type="match status" value="3"/>
</dbReference>
<evidence type="ECO:0000256" key="3">
    <source>
        <dbReference type="PROSITE-ProRule" id="PRU00221"/>
    </source>
</evidence>
<organism evidence="5 6">
    <name type="scientific">Penicillium hordei</name>
    <dbReference type="NCBI Taxonomy" id="40994"/>
    <lineage>
        <taxon>Eukaryota</taxon>
        <taxon>Fungi</taxon>
        <taxon>Dikarya</taxon>
        <taxon>Ascomycota</taxon>
        <taxon>Pezizomycotina</taxon>
        <taxon>Eurotiomycetes</taxon>
        <taxon>Eurotiomycetidae</taxon>
        <taxon>Eurotiales</taxon>
        <taxon>Aspergillaceae</taxon>
        <taxon>Penicillium</taxon>
    </lineage>
</organism>
<dbReference type="Gene3D" id="2.130.10.10">
    <property type="entry name" value="YVTN repeat-like/Quinoprotein amine dehydrogenase"/>
    <property type="match status" value="5"/>
</dbReference>
<dbReference type="PROSITE" id="PS00678">
    <property type="entry name" value="WD_REPEATS_1"/>
    <property type="match status" value="8"/>
</dbReference>
<dbReference type="Pfam" id="PF00400">
    <property type="entry name" value="WD40"/>
    <property type="match status" value="11"/>
</dbReference>
<feature type="repeat" description="WD" evidence="3">
    <location>
        <begin position="1424"/>
        <end position="1465"/>
    </location>
</feature>
<reference evidence="5" key="1">
    <citation type="journal article" date="2023" name="IMA Fungus">
        <title>Comparative genomic study of the Penicillium genus elucidates a diverse pangenome and 15 lateral gene transfer events.</title>
        <authorList>
            <person name="Petersen C."/>
            <person name="Sorensen T."/>
            <person name="Nielsen M.R."/>
            <person name="Sondergaard T.E."/>
            <person name="Sorensen J.L."/>
            <person name="Fitzpatrick D.A."/>
            <person name="Frisvad J.C."/>
            <person name="Nielsen K.L."/>
        </authorList>
    </citation>
    <scope>NUCLEOTIDE SEQUENCE</scope>
    <source>
        <strain evidence="5">IBT 12815</strain>
    </source>
</reference>
<feature type="repeat" description="WD" evidence="3">
    <location>
        <begin position="1298"/>
        <end position="1339"/>
    </location>
</feature>
<dbReference type="GeneID" id="81590632"/>
<dbReference type="PROSITE" id="PS50837">
    <property type="entry name" value="NACHT"/>
    <property type="match status" value="1"/>
</dbReference>
<dbReference type="Gene3D" id="3.40.50.1580">
    <property type="entry name" value="Nucleoside phosphorylase domain"/>
    <property type="match status" value="1"/>
</dbReference>
<dbReference type="PRINTS" id="PR00320">
    <property type="entry name" value="GPROTEINBRPT"/>
</dbReference>
<evidence type="ECO:0000256" key="2">
    <source>
        <dbReference type="ARBA" id="ARBA00022737"/>
    </source>
</evidence>
<feature type="repeat" description="WD" evidence="3">
    <location>
        <begin position="1118"/>
        <end position="1159"/>
    </location>
</feature>
<dbReference type="InterPro" id="IPR000845">
    <property type="entry name" value="Nucleoside_phosphorylase_d"/>
</dbReference>
<dbReference type="InterPro" id="IPR036322">
    <property type="entry name" value="WD40_repeat_dom_sf"/>
</dbReference>
<dbReference type="InterPro" id="IPR027417">
    <property type="entry name" value="P-loop_NTPase"/>
</dbReference>
<dbReference type="PANTHER" id="PTHR19848">
    <property type="entry name" value="WD40 REPEAT PROTEIN"/>
    <property type="match status" value="1"/>
</dbReference>
<dbReference type="Pfam" id="PF01048">
    <property type="entry name" value="PNP_UDP_1"/>
    <property type="match status" value="1"/>
</dbReference>
<dbReference type="InterPro" id="IPR001680">
    <property type="entry name" value="WD40_rpt"/>
</dbReference>
<evidence type="ECO:0000256" key="1">
    <source>
        <dbReference type="ARBA" id="ARBA00022574"/>
    </source>
</evidence>
<dbReference type="InterPro" id="IPR019775">
    <property type="entry name" value="WD40_repeat_CS"/>
</dbReference>
<dbReference type="EMBL" id="JAQJAE010000005">
    <property type="protein sequence ID" value="KAJ5592432.1"/>
    <property type="molecule type" value="Genomic_DNA"/>
</dbReference>
<name>A0AAD6DSL2_9EURO</name>
<dbReference type="InterPro" id="IPR056884">
    <property type="entry name" value="NPHP3-like_N"/>
</dbReference>
<protein>
    <recommendedName>
        <fullName evidence="4">NACHT domain-containing protein</fullName>
    </recommendedName>
</protein>
<dbReference type="InterPro" id="IPR020472">
    <property type="entry name" value="WD40_PAC1"/>
</dbReference>
<gene>
    <name evidence="5" type="ORF">N7537_009336</name>
</gene>
<keyword evidence="1 3" id="KW-0853">WD repeat</keyword>
<dbReference type="SMART" id="SM00320">
    <property type="entry name" value="WD40"/>
    <property type="match status" value="15"/>
</dbReference>
<dbReference type="InterPro" id="IPR035994">
    <property type="entry name" value="Nucleoside_phosphorylase_sf"/>
</dbReference>
<comment type="caution">
    <text evidence="5">The sequence shown here is derived from an EMBL/GenBank/DDBJ whole genome shotgun (WGS) entry which is preliminary data.</text>
</comment>
<feature type="repeat" description="WD" evidence="3">
    <location>
        <begin position="1382"/>
        <end position="1423"/>
    </location>
</feature>
<accession>A0AAD6DSL2</accession>
<dbReference type="SUPFAM" id="SSF52540">
    <property type="entry name" value="P-loop containing nucleoside triphosphate hydrolases"/>
    <property type="match status" value="1"/>
</dbReference>
<feature type="repeat" description="WD" evidence="3">
    <location>
        <begin position="1160"/>
        <end position="1192"/>
    </location>
</feature>
<reference evidence="5" key="2">
    <citation type="submission" date="2023-01" db="EMBL/GenBank/DDBJ databases">
        <authorList>
            <person name="Petersen C."/>
        </authorList>
    </citation>
    <scope>NUCLEOTIDE SEQUENCE</scope>
    <source>
        <strain evidence="5">IBT 12815</strain>
    </source>
</reference>
<sequence>MASRPVKSLSYDAYTVAMICPLEVEMSAARYMLSEEHGKIPGERHDTNHYILGRLSGHNVVIASLPLGSQGTVSAATVAMHLARTFPNIKLRLLVGIAGGVPSPNNDIRLGDVVVSTPSGSFGGVVEYDLGKQTPSGFVRKGFLSPPPTEWRGAIARMKSDHRVHSNKVNDFVAEMLVKFTRLAEYKRPHPQEDILFSSDYEHKVGESTCLSCDPAKIVHREARDISYEPVVFYGLIASGNHVMKHAIERDRISMDCDGVLCFEMEAAGLMNDFPCIVIRGISDYCDSHKNDGWQPYAAAAAAGIAKELLGYLVPSNVPLADDDLTAACLRHLFITDPEKDKQRIEGDRGNLLRDCYSWILFDPQLNAWREAEQGQLLWIRGGPGKGKTMLMIGLVHEITVHLECQPEAGILTYFFCQRNLFTLNNALSILRGLIWMIVDQDRPLMRHILVEYERFGERLFDGPNAFFALRSIFLNILEDAGLSTLYILVDAIDECDTGLDNFLHLVVQSTSALSSKVKWILTSRHRPDITQILGENALQHHIDMEANARLVSEAVHTFIAYKMDILSQAKSYDPGLKTHVERVLREKAGDTFLWVALVCNELTSAESWEAESIVEELPSGLHPLYNHMLSQIKNLRKGQSEICYRILRSMTLTFRPVYLEELQSITFLPPRLANNIQALRNTIELCGSFLTIQGNQIYFIHQSAKDYLTTSCGQQIYDANKTEEHCKIVVQSMKTMSQVLKKDLAGLKYPGTLISNLPASRIPSGIAYAVCFWIHHLLEFMSSSCNSEGAGDLLVSVHAFLQSHLLHWIEAMSLLGKVSDGLLMITQFKSCLKVFMDKGLFHFIHDANRFLLQSRSVIEEAPLQVYCSALVFAPEKSIIRNQFKHYMPDWIRRVSTVREDWSSLIQTFEGHSGWVNDVVFSVKGDLIASASNDHTVRLWDVTTGSAQASLEGHTDLVKTVAYSPNGHLLASGSNDRTIRLWNPNTGATCGILRGHTSPINSIAFSPDKVHLASASNDRSVRIWNTARMSSRHVLWGHKNWVNDVCYSSDGCVLATASGDGTVRLWDAESGNLRSKFRGGMGWLNSVSLSHDNILAAGSANGLLYLWDISTKSLCATLGGHSSSINKVTFSLDGRLIASVSNDRMVRLWQTAQPHAVATLEGHIDAVKAVTFSPNENLIASASVDGTVRIWDTVKTSSFRILERHMDTIYGVAVSPNGQLTASISNDNTVRLWDMLTGSPLTVMHRGHCDNSPGAAWSSNIAFSSNGQLLVGTWDDSAICRWRASREGIENWAYSGWEEGKVYPVTHVSFSPDNRLIASLSSDGIVRIWDVASGWTRTTFAGHQEAVNDLKFSPCSQYVASASKDSCICLWEATTGALIARFAGHRASVNAVAFSSDGQHIVSGSTDNKVRIWNVAAKQVQTILKGHSASVERVAYFDGDRLVSSISAGGRVIIWCVATSSVEKDIPSPQHGQNFFSLNCQFYACSCQPHPGLHLHDMMAGSRRYYETPFDISGNFAYVKFVSFSRDNEVMALILSDDTIHLRSTTTSQRYCTINMSQTKVSRDSRVDDLSRLDPGPQATTISMVEFSPHSDHFLCVSRNSVYVWDVVTGGLRSTFSGHSDIVKNISFSPDGHLIASASYDGTIRLWDIATGMLHHMMVVNGSSHGVFYGNGLFDSPVVCRSGVRQLGFRRSGVRRSGVGGIGTDSAWAPIRRRSLFVTNPWITYRMDRILWLPVEYRATCVTVHVATLVLGHSSGELTVIEFDVSRIPVRAS</sequence>
<evidence type="ECO:0000313" key="6">
    <source>
        <dbReference type="Proteomes" id="UP001213799"/>
    </source>
</evidence>
<dbReference type="Proteomes" id="UP001213799">
    <property type="component" value="Unassembled WGS sequence"/>
</dbReference>
<dbReference type="RefSeq" id="XP_056749058.1">
    <property type="nucleotide sequence ID" value="XM_056900390.1"/>
</dbReference>
<feature type="repeat" description="WD" evidence="3">
    <location>
        <begin position="993"/>
        <end position="1034"/>
    </location>
</feature>
<dbReference type="GO" id="GO:0003824">
    <property type="term" value="F:catalytic activity"/>
    <property type="evidence" value="ECO:0007669"/>
    <property type="project" value="InterPro"/>
</dbReference>